<evidence type="ECO:0000256" key="8">
    <source>
        <dbReference type="RuleBase" id="RU003619"/>
    </source>
</evidence>
<dbReference type="AlphaFoldDB" id="A0A8H2VH83"/>
<dbReference type="OrthoDB" id="9972728at2759"/>
<keyword evidence="12" id="KW-1185">Reference proteome</keyword>
<evidence type="ECO:0000256" key="2">
    <source>
        <dbReference type="ARBA" id="ARBA00007151"/>
    </source>
</evidence>
<evidence type="ECO:0000256" key="5">
    <source>
        <dbReference type="ARBA" id="ARBA00023274"/>
    </source>
</evidence>
<keyword evidence="3 8" id="KW-0689">Ribosomal protein</keyword>
<name>A0A8H2VH83_9SACH</name>
<feature type="domain" description="Small ribosomal subunit protein uS7" evidence="10">
    <location>
        <begin position="116"/>
        <end position="255"/>
    </location>
</feature>
<dbReference type="EMBL" id="CAEFZW010000007">
    <property type="protein sequence ID" value="CAB4255626.1"/>
    <property type="molecule type" value="Genomic_DNA"/>
</dbReference>
<feature type="region of interest" description="Disordered" evidence="9">
    <location>
        <begin position="32"/>
        <end position="53"/>
    </location>
</feature>
<evidence type="ECO:0000313" key="11">
    <source>
        <dbReference type="EMBL" id="CAB4255626.1"/>
    </source>
</evidence>
<accession>A0A8H2VH83</accession>
<dbReference type="Gene3D" id="1.10.455.10">
    <property type="entry name" value="Ribosomal protein S7 domain"/>
    <property type="match status" value="1"/>
</dbReference>
<comment type="function">
    <text evidence="6">Component of the mitochondrial ribosome (mitoribosome), a dedicated translation machinery responsible for the synthesis of mitochondrial genome-encoded proteins, including at least some of the essential transmembrane subunits of the mitochondrial respiratory chain. The mitoribosomes are attached to the mitochondrial inner membrane and translation products are cotranslationally integrated into the membrane.</text>
</comment>
<dbReference type="InterPro" id="IPR047988">
    <property type="entry name" value="Ribosomal_uS7m_fungi"/>
</dbReference>
<evidence type="ECO:0000313" key="12">
    <source>
        <dbReference type="Proteomes" id="UP000644660"/>
    </source>
</evidence>
<dbReference type="RefSeq" id="XP_041407470.1">
    <property type="nucleotide sequence ID" value="XM_041551536.1"/>
</dbReference>
<evidence type="ECO:0000256" key="3">
    <source>
        <dbReference type="ARBA" id="ARBA00022980"/>
    </source>
</evidence>
<feature type="compositionally biased region" description="Low complexity" evidence="9">
    <location>
        <begin position="33"/>
        <end position="49"/>
    </location>
</feature>
<protein>
    <recommendedName>
        <fullName evidence="7">Small ribosomal subunit protein uS7m</fullName>
    </recommendedName>
</protein>
<dbReference type="InterPro" id="IPR000235">
    <property type="entry name" value="Ribosomal_uS7"/>
</dbReference>
<dbReference type="InterPro" id="IPR036823">
    <property type="entry name" value="Ribosomal_uS7_dom_sf"/>
</dbReference>
<evidence type="ECO:0000256" key="9">
    <source>
        <dbReference type="SAM" id="MobiDB-lite"/>
    </source>
</evidence>
<comment type="caution">
    <text evidence="11">The sequence shown here is derived from an EMBL/GenBank/DDBJ whole genome shotgun (WGS) entry which is preliminary data.</text>
</comment>
<dbReference type="InterPro" id="IPR023798">
    <property type="entry name" value="Ribosomal_uS7_dom"/>
</dbReference>
<comment type="similarity">
    <text evidence="2 8">Belongs to the universal ribosomal protein uS7 family.</text>
</comment>
<dbReference type="GO" id="GO:0005739">
    <property type="term" value="C:mitochondrion"/>
    <property type="evidence" value="ECO:0007669"/>
    <property type="project" value="UniProtKB-SubCell"/>
</dbReference>
<dbReference type="SUPFAM" id="SSF47973">
    <property type="entry name" value="Ribosomal protein S7"/>
    <property type="match status" value="1"/>
</dbReference>
<dbReference type="GO" id="GO:0003735">
    <property type="term" value="F:structural constituent of ribosome"/>
    <property type="evidence" value="ECO:0007669"/>
    <property type="project" value="InterPro"/>
</dbReference>
<evidence type="ECO:0000259" key="10">
    <source>
        <dbReference type="Pfam" id="PF00177"/>
    </source>
</evidence>
<dbReference type="GeneID" id="64858681"/>
<comment type="subcellular location">
    <subcellularLocation>
        <location evidence="1">Mitochondrion</location>
    </subcellularLocation>
</comment>
<evidence type="ECO:0000256" key="1">
    <source>
        <dbReference type="ARBA" id="ARBA00004173"/>
    </source>
</evidence>
<dbReference type="Pfam" id="PF00177">
    <property type="entry name" value="Ribosomal_S7"/>
    <property type="match status" value="1"/>
</dbReference>
<dbReference type="GO" id="GO:0006412">
    <property type="term" value="P:translation"/>
    <property type="evidence" value="ECO:0007669"/>
    <property type="project" value="InterPro"/>
</dbReference>
<organism evidence="11 12">
    <name type="scientific">Maudiozyma barnettii</name>
    <dbReference type="NCBI Taxonomy" id="61262"/>
    <lineage>
        <taxon>Eukaryota</taxon>
        <taxon>Fungi</taxon>
        <taxon>Dikarya</taxon>
        <taxon>Ascomycota</taxon>
        <taxon>Saccharomycotina</taxon>
        <taxon>Saccharomycetes</taxon>
        <taxon>Saccharomycetales</taxon>
        <taxon>Saccharomycetaceae</taxon>
        <taxon>Maudiozyma</taxon>
    </lineage>
</organism>
<dbReference type="PANTHER" id="PTHR11205">
    <property type="entry name" value="RIBOSOMAL PROTEIN S7"/>
    <property type="match status" value="1"/>
</dbReference>
<evidence type="ECO:0000256" key="6">
    <source>
        <dbReference type="ARBA" id="ARBA00037226"/>
    </source>
</evidence>
<dbReference type="Proteomes" id="UP000644660">
    <property type="component" value="Unassembled WGS sequence"/>
</dbReference>
<proteinExistence type="inferred from homology"/>
<dbReference type="CDD" id="cd14868">
    <property type="entry name" value="uS7_Mitochondria_Fungi"/>
    <property type="match status" value="1"/>
</dbReference>
<gene>
    <name evidence="11" type="ORF">KABA2_07S00814</name>
</gene>
<dbReference type="FunFam" id="1.10.455.10:FF:000006">
    <property type="entry name" value="37S ribosomal protein S7, mitochondrial"/>
    <property type="match status" value="1"/>
</dbReference>
<keyword evidence="5 8" id="KW-0687">Ribonucleoprotein</keyword>
<dbReference type="GO" id="GO:1990904">
    <property type="term" value="C:ribonucleoprotein complex"/>
    <property type="evidence" value="ECO:0007669"/>
    <property type="project" value="UniProtKB-KW"/>
</dbReference>
<evidence type="ECO:0000256" key="4">
    <source>
        <dbReference type="ARBA" id="ARBA00023128"/>
    </source>
</evidence>
<dbReference type="InterPro" id="IPR020606">
    <property type="entry name" value="Ribosomal_uS7_CS"/>
</dbReference>
<reference evidence="11 12" key="1">
    <citation type="submission" date="2020-05" db="EMBL/GenBank/DDBJ databases">
        <authorList>
            <person name="Casaregola S."/>
            <person name="Devillers H."/>
            <person name="Grondin C."/>
        </authorList>
    </citation>
    <scope>NUCLEOTIDE SEQUENCE [LARGE SCALE GENOMIC DNA]</scope>
    <source>
        <strain evidence="11 12">CLIB 1767</strain>
    </source>
</reference>
<evidence type="ECO:0000256" key="7">
    <source>
        <dbReference type="ARBA" id="ARBA00039306"/>
    </source>
</evidence>
<keyword evidence="4" id="KW-0496">Mitochondrion</keyword>
<dbReference type="PROSITE" id="PS00052">
    <property type="entry name" value="RIBOSOMAL_S7"/>
    <property type="match status" value="1"/>
</dbReference>
<dbReference type="GO" id="GO:0003723">
    <property type="term" value="F:RNA binding"/>
    <property type="evidence" value="ECO:0007669"/>
    <property type="project" value="InterPro"/>
</dbReference>
<dbReference type="GO" id="GO:0005840">
    <property type="term" value="C:ribosome"/>
    <property type="evidence" value="ECO:0007669"/>
    <property type="project" value="UniProtKB-KW"/>
</dbReference>
<sequence length="261" mass="29270">MLRHCLTRNVRSVMSVRGSTHNITRIYTARYQSTSSSETSSNSSSSSSSMTDEEVDQWLSSIQDLRSQFKQSGFSPETDLAPPGKGKLDLLKETQQLNTKTFTPNALQLSEWEALKGVPLPKRQDPILQQITNIIMRDGKKQVAERIISRALYLTFLQTRKDPIELLKKSLDELAPLMLVKTFNTGVAKAAVVPVPLSKRQRTRIAWKWVIDASKGRASSDFAVRLAEEIVAVSKGLGSAFDKRDQIHKTAIAHRSYIKLK</sequence>